<feature type="transmembrane region" description="Helical" evidence="2">
    <location>
        <begin position="116"/>
        <end position="135"/>
    </location>
</feature>
<protein>
    <submittedName>
        <fullName evidence="4">Type 4 prepilin-like proteins leader peptide-processing enzyme</fullName>
    </submittedName>
</protein>
<accession>A0A8A0RQP1</accession>
<dbReference type="EMBL" id="CP059066">
    <property type="protein sequence ID" value="QSQ10583.1"/>
    <property type="molecule type" value="Genomic_DNA"/>
</dbReference>
<evidence type="ECO:0000313" key="5">
    <source>
        <dbReference type="Proteomes" id="UP000662904"/>
    </source>
</evidence>
<dbReference type="InterPro" id="IPR000045">
    <property type="entry name" value="Prepilin_IV_endopep_pep"/>
</dbReference>
<proteinExistence type="inferred from homology"/>
<sequence length="137" mass="14851">MGKYLLIIVLTCVIIIDFRTKTIPDIVHPVLIAGALIFRPTGLKEALIGAVLGFVLMYTVSLLGPVGGGDIKLMGSLGTWFGLRVADVFLTSFIIGLFFALFYYLKTRDRRHEVPFGPSIAAAAAILYFSGLSLLSI</sequence>
<dbReference type="Proteomes" id="UP000662904">
    <property type="component" value="Chromosome"/>
</dbReference>
<feature type="transmembrane region" description="Helical" evidence="2">
    <location>
        <begin position="46"/>
        <end position="69"/>
    </location>
</feature>
<name>A0A8A0RQP1_9FIRM</name>
<feature type="domain" description="Prepilin type IV endopeptidase peptidase" evidence="3">
    <location>
        <begin position="5"/>
        <end position="101"/>
    </location>
</feature>
<dbReference type="PANTHER" id="PTHR30487:SF0">
    <property type="entry name" value="PREPILIN LEADER PEPTIDASE_N-METHYLTRANSFERASE-RELATED"/>
    <property type="match status" value="1"/>
</dbReference>
<dbReference type="GO" id="GO:0004190">
    <property type="term" value="F:aspartic-type endopeptidase activity"/>
    <property type="evidence" value="ECO:0007669"/>
    <property type="project" value="InterPro"/>
</dbReference>
<dbReference type="Pfam" id="PF01478">
    <property type="entry name" value="Peptidase_A24"/>
    <property type="match status" value="1"/>
</dbReference>
<dbReference type="Gene3D" id="1.20.120.1220">
    <property type="match status" value="1"/>
</dbReference>
<organism evidence="4 5">
    <name type="scientific">Koleobacter methoxysyntrophicus</name>
    <dbReference type="NCBI Taxonomy" id="2751313"/>
    <lineage>
        <taxon>Bacteria</taxon>
        <taxon>Bacillati</taxon>
        <taxon>Bacillota</taxon>
        <taxon>Clostridia</taxon>
        <taxon>Koleobacterales</taxon>
        <taxon>Koleobacteraceae</taxon>
        <taxon>Koleobacter</taxon>
    </lineage>
</organism>
<dbReference type="PANTHER" id="PTHR30487">
    <property type="entry name" value="TYPE 4 PREPILIN-LIKE PROTEINS LEADER PEPTIDE-PROCESSING ENZYME"/>
    <property type="match status" value="1"/>
</dbReference>
<dbReference type="GO" id="GO:0005886">
    <property type="term" value="C:plasma membrane"/>
    <property type="evidence" value="ECO:0007669"/>
    <property type="project" value="TreeGrafter"/>
</dbReference>
<evidence type="ECO:0000259" key="3">
    <source>
        <dbReference type="Pfam" id="PF01478"/>
    </source>
</evidence>
<keyword evidence="2" id="KW-1133">Transmembrane helix</keyword>
<keyword evidence="2" id="KW-0812">Transmembrane</keyword>
<feature type="transmembrane region" description="Helical" evidence="2">
    <location>
        <begin position="81"/>
        <end position="104"/>
    </location>
</feature>
<evidence type="ECO:0000313" key="4">
    <source>
        <dbReference type="EMBL" id="QSQ10583.1"/>
    </source>
</evidence>
<evidence type="ECO:0000256" key="1">
    <source>
        <dbReference type="ARBA" id="ARBA00005801"/>
    </source>
</evidence>
<dbReference type="KEGG" id="kme:H0A61_02993"/>
<comment type="similarity">
    <text evidence="1">Belongs to the peptidase A24 family.</text>
</comment>
<keyword evidence="2" id="KW-0472">Membrane</keyword>
<dbReference type="InterPro" id="IPR050882">
    <property type="entry name" value="Prepilin_peptidase/N-MTase"/>
</dbReference>
<reference evidence="4" key="1">
    <citation type="submission" date="2020-07" db="EMBL/GenBank/DDBJ databases">
        <title>Koleobacter methoxysyntrophicus gen. nov., sp. nov., a novel anaerobic bacterium isolated from deep subsurface oil field and proposal of Koleobacterales ord. nov. in the phylum Firmicutes.</title>
        <authorList>
            <person name="Sakamoto S."/>
            <person name="Tamaki H."/>
        </authorList>
    </citation>
    <scope>NUCLEOTIDE SEQUENCE</scope>
    <source>
        <strain evidence="4">NRmbB1</strain>
    </source>
</reference>
<dbReference type="AlphaFoldDB" id="A0A8A0RQP1"/>
<evidence type="ECO:0000256" key="2">
    <source>
        <dbReference type="SAM" id="Phobius"/>
    </source>
</evidence>
<gene>
    <name evidence="4" type="primary">comC_5</name>
    <name evidence="4" type="ORF">H0A61_02993</name>
</gene>
<keyword evidence="5" id="KW-1185">Reference proteome</keyword>
<dbReference type="GO" id="GO:0006465">
    <property type="term" value="P:signal peptide processing"/>
    <property type="evidence" value="ECO:0007669"/>
    <property type="project" value="TreeGrafter"/>
</dbReference>